<dbReference type="OrthoDB" id="10361at2157"/>
<sequence length="57" mass="6407">MMASENKEVVNVDPWILKRLARMYESGLSIKEISEQLDIGARSVKRILGLLGYVVAD</sequence>
<dbReference type="InterPro" id="IPR053812">
    <property type="entry name" value="HTH_Sigma70_ECF-like"/>
</dbReference>
<keyword evidence="3" id="KW-1185">Reference proteome</keyword>
<feature type="domain" description="RNA polymerase sigma-70 ECF-like HTH" evidence="1">
    <location>
        <begin position="4"/>
        <end position="49"/>
    </location>
</feature>
<evidence type="ECO:0000313" key="2">
    <source>
        <dbReference type="EMBL" id="AIC14598.1"/>
    </source>
</evidence>
<dbReference type="RefSeq" id="WP_144239417.1">
    <property type="nucleotide sequence ID" value="NZ_CP007536.1"/>
</dbReference>
<dbReference type="EMBL" id="CP007536">
    <property type="protein sequence ID" value="AIC14598.1"/>
    <property type="molecule type" value="Genomic_DNA"/>
</dbReference>
<protein>
    <recommendedName>
        <fullName evidence="1">RNA polymerase sigma-70 ECF-like HTH domain-containing protein</fullName>
    </recommendedName>
</protein>
<dbReference type="HOGENOM" id="CLU_211279_0_0_2"/>
<dbReference type="GeneID" id="74945665"/>
<gene>
    <name evidence="2" type="ORF">NVIE_004050</name>
</gene>
<dbReference type="Proteomes" id="UP000027093">
    <property type="component" value="Chromosome"/>
</dbReference>
<evidence type="ECO:0000259" key="1">
    <source>
        <dbReference type="Pfam" id="PF07638"/>
    </source>
</evidence>
<accession>A0A060HG66</accession>
<proteinExistence type="predicted"/>
<dbReference type="Pfam" id="PF07638">
    <property type="entry name" value="Sigma70_ECF"/>
    <property type="match status" value="1"/>
</dbReference>
<reference evidence="2 3" key="1">
    <citation type="journal article" date="2014" name="Int. J. Syst. Evol. Microbiol.">
        <title>Nitrososphaera viennensis gen. nov., sp. nov., an aerobic and mesophilic, ammonia-oxidizing archaeon from soil and a member of the archaeal phylum Thaumarchaeota.</title>
        <authorList>
            <person name="Stieglmeier M."/>
            <person name="Klingl A."/>
            <person name="Alves R.J."/>
            <person name="Rittmann S.K."/>
            <person name="Melcher M."/>
            <person name="Leisch N."/>
            <person name="Schleper C."/>
        </authorList>
    </citation>
    <scope>NUCLEOTIDE SEQUENCE [LARGE SCALE GENOMIC DNA]</scope>
    <source>
        <strain evidence="2">EN76</strain>
    </source>
</reference>
<dbReference type="KEGG" id="nvn:NVIE_004050"/>
<name>A0A060HG66_9ARCH</name>
<dbReference type="AlphaFoldDB" id="A0A060HG66"/>
<dbReference type="STRING" id="926571.NVIE_004050"/>
<dbReference type="Gene3D" id="1.10.10.60">
    <property type="entry name" value="Homeodomain-like"/>
    <property type="match status" value="1"/>
</dbReference>
<organism evidence="2 3">
    <name type="scientific">Nitrososphaera viennensis EN76</name>
    <dbReference type="NCBI Taxonomy" id="926571"/>
    <lineage>
        <taxon>Archaea</taxon>
        <taxon>Nitrososphaerota</taxon>
        <taxon>Nitrososphaeria</taxon>
        <taxon>Nitrososphaerales</taxon>
        <taxon>Nitrososphaeraceae</taxon>
        <taxon>Nitrososphaera</taxon>
    </lineage>
</organism>
<evidence type="ECO:0000313" key="3">
    <source>
        <dbReference type="Proteomes" id="UP000027093"/>
    </source>
</evidence>